<dbReference type="SUPFAM" id="SSF81606">
    <property type="entry name" value="PP2C-like"/>
    <property type="match status" value="1"/>
</dbReference>
<dbReference type="PROSITE" id="PS51746">
    <property type="entry name" value="PPM_2"/>
    <property type="match status" value="1"/>
</dbReference>
<organism evidence="2">
    <name type="scientific">Candidatus Kentrum sp. DK</name>
    <dbReference type="NCBI Taxonomy" id="2126562"/>
    <lineage>
        <taxon>Bacteria</taxon>
        <taxon>Pseudomonadati</taxon>
        <taxon>Pseudomonadota</taxon>
        <taxon>Gammaproteobacteria</taxon>
        <taxon>Candidatus Kentrum</taxon>
    </lineage>
</organism>
<dbReference type="InterPro" id="IPR001932">
    <property type="entry name" value="PPM-type_phosphatase-like_dom"/>
</dbReference>
<accession>A0A450S0N0</accession>
<dbReference type="CDD" id="cd00143">
    <property type="entry name" value="PP2Cc"/>
    <property type="match status" value="1"/>
</dbReference>
<reference evidence="2" key="1">
    <citation type="submission" date="2019-02" db="EMBL/GenBank/DDBJ databases">
        <authorList>
            <person name="Gruber-Vodicka R. H."/>
            <person name="Seah K. B. B."/>
        </authorList>
    </citation>
    <scope>NUCLEOTIDE SEQUENCE</scope>
    <source>
        <strain evidence="2">BECK_DK47</strain>
    </source>
</reference>
<gene>
    <name evidence="2" type="ORF">BECKDK2373B_GA0170837_100923</name>
</gene>
<sequence length="275" mass="29619">MGIPLQYDDFALCAVGGRSENQDAWAAFRFGHDGPHSGHGWVVADGLGGRRGGAVAARMAVDAIIEYFQAQPPRLGPDPGPGPSGEVLNGALQAAQSAILAAQREQPQFSRMGSTAVVLITDGVIARWAHMGDSRLYHFRDGRLAAQTADHSVPYIMYLAGDIPLSAIRGHEDRNQLLRALGSAMESEGQWRPGILAEPVTLEPGDAFLLCSDGFWEHVLEDEMLTDLSATATARDWVERMEARLRAKVQATVEAAGRQHVDNYTALAVRMAPAP</sequence>
<dbReference type="Gene3D" id="3.60.40.10">
    <property type="entry name" value="PPM-type phosphatase domain"/>
    <property type="match status" value="1"/>
</dbReference>
<proteinExistence type="predicted"/>
<feature type="domain" description="PPM-type phosphatase" evidence="1">
    <location>
        <begin position="9"/>
        <end position="271"/>
    </location>
</feature>
<dbReference type="AlphaFoldDB" id="A0A450S0N0"/>
<protein>
    <submittedName>
        <fullName evidence="2">Serine/threonine protein phosphatase PrpC</fullName>
    </submittedName>
</protein>
<dbReference type="SMART" id="SM00332">
    <property type="entry name" value="PP2Cc"/>
    <property type="match status" value="1"/>
</dbReference>
<dbReference type="Pfam" id="PF13672">
    <property type="entry name" value="PP2C_2"/>
    <property type="match status" value="1"/>
</dbReference>
<evidence type="ECO:0000259" key="1">
    <source>
        <dbReference type="PROSITE" id="PS51746"/>
    </source>
</evidence>
<name>A0A450S0N0_9GAMM</name>
<evidence type="ECO:0000313" key="2">
    <source>
        <dbReference type="EMBL" id="VFJ45195.1"/>
    </source>
</evidence>
<dbReference type="EMBL" id="CAADEX010000009">
    <property type="protein sequence ID" value="VFJ45195.1"/>
    <property type="molecule type" value="Genomic_DNA"/>
</dbReference>
<dbReference type="InterPro" id="IPR036457">
    <property type="entry name" value="PPM-type-like_dom_sf"/>
</dbReference>
<dbReference type="SMART" id="SM00331">
    <property type="entry name" value="PP2C_SIG"/>
    <property type="match status" value="1"/>
</dbReference>